<reference evidence="8 9" key="1">
    <citation type="submission" date="2016-10" db="EMBL/GenBank/DDBJ databases">
        <authorList>
            <person name="de Groot N.N."/>
        </authorList>
    </citation>
    <scope>NUCLEOTIDE SEQUENCE [LARGE SCALE GENOMIC DNA]</scope>
    <source>
        <strain evidence="8 9">DSM 16077</strain>
    </source>
</reference>
<dbReference type="PROSITE" id="PS51257">
    <property type="entry name" value="PROKAR_LIPOPROTEIN"/>
    <property type="match status" value="1"/>
</dbReference>
<keyword evidence="4 8" id="KW-0449">Lipoprotein</keyword>
<keyword evidence="4" id="KW-0472">Membrane</keyword>
<dbReference type="GO" id="GO:0071555">
    <property type="term" value="P:cell wall organization"/>
    <property type="evidence" value="ECO:0007669"/>
    <property type="project" value="UniProtKB-KW"/>
</dbReference>
<keyword evidence="3 4" id="KW-0961">Cell wall biogenesis/degradation</keyword>
<evidence type="ECO:0000313" key="8">
    <source>
        <dbReference type="EMBL" id="SDL92309.1"/>
    </source>
</evidence>
<dbReference type="InterPro" id="IPR007730">
    <property type="entry name" value="SPOR-like_dom"/>
</dbReference>
<dbReference type="Gene3D" id="3.30.70.1070">
    <property type="entry name" value="Sporulation related repeat"/>
    <property type="match status" value="1"/>
</dbReference>
<evidence type="ECO:0000256" key="1">
    <source>
        <dbReference type="ARBA" id="ARBA00022729"/>
    </source>
</evidence>
<dbReference type="Proteomes" id="UP000199759">
    <property type="component" value="Unassembled WGS sequence"/>
</dbReference>
<gene>
    <name evidence="4" type="primary">rlpA</name>
    <name evidence="8" type="ORF">SAMN04488568_10362</name>
</gene>
<keyword evidence="4" id="KW-1003">Cell membrane</keyword>
<sequence>MGPVLRHSFLASALALLFLAGCASSPAPTRTFSSTVPPLPAAMPVSPALLASRVDTASLIAGDSDHQKVGRPYTVGGQRFVPQRDDDYDVVGIASWYGPTFHGRPTANGEVFDQNTMTAAHTTLPIPSIAEVTNLENGRQVVVRINDRGPFVDDRLIDLSRAAADQLGYRSNGLARVRVRYLGPAFPAAQAPDPGYQLADIGSPDTVPALEDVAREAPFSPAWVPASHEGLTVQAGAFADLGNANRLASRISEAGDVWVQAVETGGQTLYRVFVGRWDNRSSADAARARLASYGVRDARIVSLN</sequence>
<feature type="signal peptide" evidence="6">
    <location>
        <begin position="1"/>
        <end position="23"/>
    </location>
</feature>
<dbReference type="InterPro" id="IPR036680">
    <property type="entry name" value="SPOR-like_sf"/>
</dbReference>
<dbReference type="EC" id="4.2.2.-" evidence="4"/>
<dbReference type="InterPro" id="IPR036908">
    <property type="entry name" value="RlpA-like_sf"/>
</dbReference>
<dbReference type="PANTHER" id="PTHR34183:SF1">
    <property type="entry name" value="ENDOLYTIC PEPTIDOGLYCAN TRANSGLYCOSYLASE RLPA"/>
    <property type="match status" value="1"/>
</dbReference>
<dbReference type="SUPFAM" id="SSF50685">
    <property type="entry name" value="Barwin-like endoglucanases"/>
    <property type="match status" value="1"/>
</dbReference>
<protein>
    <recommendedName>
        <fullName evidence="4">Endolytic peptidoglycan transglycosylase RlpA</fullName>
        <ecNumber evidence="4">4.2.2.-</ecNumber>
    </recommendedName>
</protein>
<dbReference type="PROSITE" id="PS51724">
    <property type="entry name" value="SPOR"/>
    <property type="match status" value="1"/>
</dbReference>
<evidence type="ECO:0000256" key="2">
    <source>
        <dbReference type="ARBA" id="ARBA00023239"/>
    </source>
</evidence>
<evidence type="ECO:0000256" key="3">
    <source>
        <dbReference type="ARBA" id="ARBA00023316"/>
    </source>
</evidence>
<evidence type="ECO:0000256" key="5">
    <source>
        <dbReference type="RuleBase" id="RU003495"/>
    </source>
</evidence>
<feature type="domain" description="SPOR" evidence="7">
    <location>
        <begin position="225"/>
        <end position="303"/>
    </location>
</feature>
<dbReference type="GO" id="GO:0009279">
    <property type="term" value="C:cell outer membrane"/>
    <property type="evidence" value="ECO:0007669"/>
    <property type="project" value="TreeGrafter"/>
</dbReference>
<dbReference type="InterPro" id="IPR012997">
    <property type="entry name" value="RplA"/>
</dbReference>
<dbReference type="Pfam" id="PF03330">
    <property type="entry name" value="DPBB_1"/>
    <property type="match status" value="1"/>
</dbReference>
<comment type="similarity">
    <text evidence="4 5">Belongs to the RlpA family.</text>
</comment>
<evidence type="ECO:0000313" key="9">
    <source>
        <dbReference type="Proteomes" id="UP000199759"/>
    </source>
</evidence>
<evidence type="ECO:0000259" key="7">
    <source>
        <dbReference type="PROSITE" id="PS51724"/>
    </source>
</evidence>
<organism evidence="8 9">
    <name type="scientific">Maricaulis salignorans</name>
    <dbReference type="NCBI Taxonomy" id="144026"/>
    <lineage>
        <taxon>Bacteria</taxon>
        <taxon>Pseudomonadati</taxon>
        <taxon>Pseudomonadota</taxon>
        <taxon>Alphaproteobacteria</taxon>
        <taxon>Maricaulales</taxon>
        <taxon>Maricaulaceae</taxon>
        <taxon>Maricaulis</taxon>
    </lineage>
</organism>
<dbReference type="GO" id="GO:0000270">
    <property type="term" value="P:peptidoglycan metabolic process"/>
    <property type="evidence" value="ECO:0007669"/>
    <property type="project" value="UniProtKB-UniRule"/>
</dbReference>
<dbReference type="GO" id="GO:0008932">
    <property type="term" value="F:lytic endotransglycosylase activity"/>
    <property type="evidence" value="ECO:0007669"/>
    <property type="project" value="UniProtKB-UniRule"/>
</dbReference>
<keyword evidence="4" id="KW-0564">Palmitate</keyword>
<dbReference type="GO" id="GO:0042834">
    <property type="term" value="F:peptidoglycan binding"/>
    <property type="evidence" value="ECO:0007669"/>
    <property type="project" value="InterPro"/>
</dbReference>
<name>A0A1G9P0Z7_9PROT</name>
<accession>A0A1G9P0Z7</accession>
<dbReference type="STRING" id="144026.SAMN04488568_10362"/>
<dbReference type="Gene3D" id="2.40.40.10">
    <property type="entry name" value="RlpA-like domain"/>
    <property type="match status" value="1"/>
</dbReference>
<dbReference type="EMBL" id="FNHG01000003">
    <property type="protein sequence ID" value="SDL92309.1"/>
    <property type="molecule type" value="Genomic_DNA"/>
</dbReference>
<dbReference type="Pfam" id="PF05036">
    <property type="entry name" value="SPOR"/>
    <property type="match status" value="1"/>
</dbReference>
<dbReference type="GO" id="GO:0005886">
    <property type="term" value="C:plasma membrane"/>
    <property type="evidence" value="ECO:0007669"/>
    <property type="project" value="UniProtKB-SubCell"/>
</dbReference>
<dbReference type="AlphaFoldDB" id="A0A1G9P0Z7"/>
<evidence type="ECO:0000256" key="6">
    <source>
        <dbReference type="SAM" id="SignalP"/>
    </source>
</evidence>
<dbReference type="NCBIfam" id="TIGR00413">
    <property type="entry name" value="rlpA"/>
    <property type="match status" value="1"/>
</dbReference>
<feature type="chain" id="PRO_5011804535" description="Endolytic peptidoglycan transglycosylase RlpA" evidence="6">
    <location>
        <begin position="24"/>
        <end position="304"/>
    </location>
</feature>
<evidence type="ECO:0000256" key="4">
    <source>
        <dbReference type="HAMAP-Rule" id="MF_02071"/>
    </source>
</evidence>
<comment type="function">
    <text evidence="4">Lytic transglycosylase with a strong preference for naked glycan strands that lack stem peptides.</text>
</comment>
<proteinExistence type="inferred from homology"/>
<dbReference type="PANTHER" id="PTHR34183">
    <property type="entry name" value="ENDOLYTIC PEPTIDOGLYCAN TRANSGLYCOSYLASE RLPA"/>
    <property type="match status" value="1"/>
</dbReference>
<keyword evidence="2 4" id="KW-0456">Lyase</keyword>
<comment type="subcellular location">
    <subcellularLocation>
        <location evidence="4">Cell membrane</location>
        <topology evidence="4">Lipid-anchor</topology>
    </subcellularLocation>
</comment>
<keyword evidence="9" id="KW-1185">Reference proteome</keyword>
<dbReference type="SUPFAM" id="SSF110997">
    <property type="entry name" value="Sporulation related repeat"/>
    <property type="match status" value="1"/>
</dbReference>
<dbReference type="HAMAP" id="MF_02071">
    <property type="entry name" value="RlpA"/>
    <property type="match status" value="1"/>
</dbReference>
<dbReference type="InterPro" id="IPR034718">
    <property type="entry name" value="RlpA"/>
</dbReference>
<dbReference type="CDD" id="cd22268">
    <property type="entry name" value="DPBB_RlpA-like"/>
    <property type="match status" value="1"/>
</dbReference>
<dbReference type="InterPro" id="IPR009009">
    <property type="entry name" value="RlpA-like_DPBB"/>
</dbReference>
<keyword evidence="1 6" id="KW-0732">Signal</keyword>